<dbReference type="PROSITE" id="PS50994">
    <property type="entry name" value="INTEGRASE"/>
    <property type="match status" value="1"/>
</dbReference>
<feature type="compositionally biased region" description="Polar residues" evidence="1">
    <location>
        <begin position="581"/>
        <end position="600"/>
    </location>
</feature>
<dbReference type="GO" id="GO:0015074">
    <property type="term" value="P:DNA integration"/>
    <property type="evidence" value="ECO:0007669"/>
    <property type="project" value="InterPro"/>
</dbReference>
<dbReference type="AlphaFoldDB" id="A0A2B4T1U4"/>
<feature type="region of interest" description="Disordered" evidence="1">
    <location>
        <begin position="899"/>
        <end position="930"/>
    </location>
</feature>
<dbReference type="InterPro" id="IPR041577">
    <property type="entry name" value="RT_RNaseH_2"/>
</dbReference>
<evidence type="ECO:0000256" key="1">
    <source>
        <dbReference type="SAM" id="MobiDB-lite"/>
    </source>
</evidence>
<dbReference type="GO" id="GO:0003824">
    <property type="term" value="F:catalytic activity"/>
    <property type="evidence" value="ECO:0007669"/>
    <property type="project" value="UniProtKB-KW"/>
</dbReference>
<dbReference type="GO" id="GO:0003676">
    <property type="term" value="F:nucleic acid binding"/>
    <property type="evidence" value="ECO:0007669"/>
    <property type="project" value="InterPro"/>
</dbReference>
<comment type="caution">
    <text evidence="3">The sequence shown here is derived from an EMBL/GenBank/DDBJ whole genome shotgun (WGS) entry which is preliminary data.</text>
</comment>
<dbReference type="STRING" id="50429.A0A2B4T1U4"/>
<dbReference type="PANTHER" id="PTHR37984:SF9">
    <property type="entry name" value="INTEGRASE CATALYTIC DOMAIN-CONTAINING PROTEIN"/>
    <property type="match status" value="1"/>
</dbReference>
<dbReference type="SUPFAM" id="SSF56672">
    <property type="entry name" value="DNA/RNA polymerases"/>
    <property type="match status" value="2"/>
</dbReference>
<dbReference type="InterPro" id="IPR043128">
    <property type="entry name" value="Rev_trsase/Diguanyl_cyclase"/>
</dbReference>
<accession>A0A2B4T1U4</accession>
<proteinExistence type="predicted"/>
<reference evidence="4" key="1">
    <citation type="journal article" date="2017" name="bioRxiv">
        <title>Comparative analysis of the genomes of Stylophora pistillata and Acropora digitifera provides evidence for extensive differences between species of corals.</title>
        <authorList>
            <person name="Voolstra C.R."/>
            <person name="Li Y."/>
            <person name="Liew Y.J."/>
            <person name="Baumgarten S."/>
            <person name="Zoccola D."/>
            <person name="Flot J.-F."/>
            <person name="Tambutte S."/>
            <person name="Allemand D."/>
            <person name="Aranda M."/>
        </authorList>
    </citation>
    <scope>NUCLEOTIDE SEQUENCE [LARGE SCALE GENOMIC DNA]</scope>
</reference>
<dbReference type="InterPro" id="IPR050951">
    <property type="entry name" value="Retrovirus_Pol_polyprotein"/>
</dbReference>
<gene>
    <name evidence="3" type="primary">POL</name>
    <name evidence="3" type="ORF">AWC38_SpisGene393</name>
</gene>
<dbReference type="InterPro" id="IPR001584">
    <property type="entry name" value="Integrase_cat-core"/>
</dbReference>
<evidence type="ECO:0000259" key="2">
    <source>
        <dbReference type="PROSITE" id="PS50994"/>
    </source>
</evidence>
<feature type="region of interest" description="Disordered" evidence="1">
    <location>
        <begin position="853"/>
        <end position="887"/>
    </location>
</feature>
<organism evidence="3 4">
    <name type="scientific">Stylophora pistillata</name>
    <name type="common">Smooth cauliflower coral</name>
    <dbReference type="NCBI Taxonomy" id="50429"/>
    <lineage>
        <taxon>Eukaryota</taxon>
        <taxon>Metazoa</taxon>
        <taxon>Cnidaria</taxon>
        <taxon>Anthozoa</taxon>
        <taxon>Hexacorallia</taxon>
        <taxon>Scleractinia</taxon>
        <taxon>Astrocoeniina</taxon>
        <taxon>Pocilloporidae</taxon>
        <taxon>Stylophora</taxon>
    </lineage>
</organism>
<keyword evidence="4" id="KW-1185">Reference proteome</keyword>
<feature type="compositionally biased region" description="Low complexity" evidence="1">
    <location>
        <begin position="908"/>
        <end position="919"/>
    </location>
</feature>
<dbReference type="InterPro" id="IPR000477">
    <property type="entry name" value="RT_dom"/>
</dbReference>
<evidence type="ECO:0000313" key="3">
    <source>
        <dbReference type="EMBL" id="PFX34758.1"/>
    </source>
</evidence>
<dbReference type="SUPFAM" id="SSF53098">
    <property type="entry name" value="Ribonuclease H-like"/>
    <property type="match status" value="1"/>
</dbReference>
<dbReference type="InterPro" id="IPR036397">
    <property type="entry name" value="RNaseH_sf"/>
</dbReference>
<dbReference type="OrthoDB" id="5972177at2759"/>
<dbReference type="Gene3D" id="3.10.10.10">
    <property type="entry name" value="HIV Type 1 Reverse Transcriptase, subunit A, domain 1"/>
    <property type="match status" value="2"/>
</dbReference>
<dbReference type="Gene3D" id="3.30.70.270">
    <property type="match status" value="3"/>
</dbReference>
<protein>
    <submittedName>
        <fullName evidence="3">Retrovirus-related Pol polyprotein</fullName>
    </submittedName>
</protein>
<dbReference type="InterPro" id="IPR043502">
    <property type="entry name" value="DNA/RNA_pol_sf"/>
</dbReference>
<dbReference type="Proteomes" id="UP000225706">
    <property type="component" value="Unassembled WGS sequence"/>
</dbReference>
<sequence length="1167" mass="132747">MCKGTANYRRDKQANAVDCEQHTNAHWGYQEEEFLENMYLYQLQRGKSETPVVAIHINGIPISLHLDTQADVTAVTEKRYGKPRSKCPLKQTCVAIRSYSGEGKDPVLPMLGKFTAALVRGKRRRKLRGVTVKLRVDTDAKGAVQKQRRVSLPLKDKFAEILDKWEKMDIIEDVGDEPTEWWSNVVLTPKKDGENIRASLDMTDANNHIKRTRHAIPTVRELETRLNGAKYISHPNMNDGYMQLELAKESRKLTTFYTHRGPKRFKRLHFGVNSAAEIFNDEIRKIVAQEPNSVSIYNDILVFGATPEEHDDALRHILKLWHEHGLTLSLKKSRLNLRAVKFFGKVFSSEGISPDPDKVVALKAAGPPQSVEEVRSFLFFVGANVDFMQGFAQATAPLRELLKANAKFQWTQEYQRSFERVREMLMSDTVMAYFDPRRKTKLKTNAGPGEMAVTMKQLDPEAKRWQPVAYRSRAFTDTESRYSQLEKEAKAVEWGIFANQIYLYGMGDTFEVDTDHKPLALLLSDNGTTSSGEDARPPTRLQLSPQLRARKERGTREDNTRAAVRLYLHRVGCVRRAGSPRTKNCSFQDTAEQSSQTSARGSPRYHQDQGIPVYQSVVSWARQNVEAHIQHCHPCQVVNVSPEREQLRMTPMPSEPWKEVALDFWGPIHTGEYLLVMVCKQSRWAEVELVTSTSARAVIPKMVKTFASLGIPVSVSSDNGPPLSSQYFGDFSKYLGFRHERKTPLIPQVNVEAEQFMRVLKKLYQISKLTGSNLKQEIYRLLRAYRAATPPYTTKIAPADLIYPGRTFCTTLPIGVVPREHNFEEPFQRDLEKKMQMKGTTAHFKKVPFRSIEEGHRWSSPKSPAKHLNESPLSTREGGPPGLEQTDKSMIETGAEESIPAEDALSNGAAAPPAWGQGARRSERHRKDPDTYLKQKYPDCQLVHEDNESDHTCCTFDFTGKHLCNCNDNNISTDCDARGDLPEPIRDMLSRSATYLSDEEERQVTQLLIKYKHVFSLSDGDVDRTSLLQHRINTGNAAPIPQTPRRTPPWKQAEVERQVTNSLDCLSGAEWFSTRDMASGFWKVTMAPETKEESAFRTTSALYQWNVMPFGLSTAPGTFERLMTLLLKWLQFKICLCYLDDIIVFSNSFTEHLTRLEEVFKELSPLT</sequence>
<feature type="region of interest" description="Disordered" evidence="1">
    <location>
        <begin position="579"/>
        <end position="607"/>
    </location>
</feature>
<evidence type="ECO:0000313" key="4">
    <source>
        <dbReference type="Proteomes" id="UP000225706"/>
    </source>
</evidence>
<dbReference type="CDD" id="cd01647">
    <property type="entry name" value="RT_LTR"/>
    <property type="match status" value="2"/>
</dbReference>
<feature type="domain" description="Integrase catalytic" evidence="2">
    <location>
        <begin position="652"/>
        <end position="806"/>
    </location>
</feature>
<dbReference type="EMBL" id="LSMT01000002">
    <property type="protein sequence ID" value="PFX34758.1"/>
    <property type="molecule type" value="Genomic_DNA"/>
</dbReference>
<dbReference type="Pfam" id="PF00078">
    <property type="entry name" value="RVT_1"/>
    <property type="match status" value="2"/>
</dbReference>
<dbReference type="Gene3D" id="3.30.420.10">
    <property type="entry name" value="Ribonuclease H-like superfamily/Ribonuclease H"/>
    <property type="match status" value="1"/>
</dbReference>
<dbReference type="InterPro" id="IPR012337">
    <property type="entry name" value="RNaseH-like_sf"/>
</dbReference>
<feature type="region of interest" description="Disordered" evidence="1">
    <location>
        <begin position="523"/>
        <end position="560"/>
    </location>
</feature>
<name>A0A2B4T1U4_STYPI</name>
<dbReference type="Pfam" id="PF17919">
    <property type="entry name" value="RT_RNaseH_2"/>
    <property type="match status" value="1"/>
</dbReference>
<dbReference type="PANTHER" id="PTHR37984">
    <property type="entry name" value="PROTEIN CBG26694"/>
    <property type="match status" value="1"/>
</dbReference>